<dbReference type="Pfam" id="PF17917">
    <property type="entry name" value="RT_RNaseH"/>
    <property type="match status" value="1"/>
</dbReference>
<keyword evidence="2" id="KW-0808">Transferase</keyword>
<feature type="compositionally biased region" description="Low complexity" evidence="8">
    <location>
        <begin position="586"/>
        <end position="596"/>
    </location>
</feature>
<evidence type="ECO:0000256" key="3">
    <source>
        <dbReference type="ARBA" id="ARBA00022695"/>
    </source>
</evidence>
<dbReference type="PANTHER" id="PTHR37984:SF9">
    <property type="entry name" value="INTEGRASE CATALYTIC DOMAIN-CONTAINING PROTEIN"/>
    <property type="match status" value="1"/>
</dbReference>
<dbReference type="EMBL" id="CAXKWB010045339">
    <property type="protein sequence ID" value="CAL4162052.1"/>
    <property type="molecule type" value="Genomic_DNA"/>
</dbReference>
<evidence type="ECO:0000259" key="9">
    <source>
        <dbReference type="Pfam" id="PF00078"/>
    </source>
</evidence>
<feature type="domain" description="Reverse transcriptase" evidence="9">
    <location>
        <begin position="810"/>
        <end position="931"/>
    </location>
</feature>
<gene>
    <name evidence="11" type="ORF">MNOR_LOCUS32782</name>
</gene>
<keyword evidence="4" id="KW-0540">Nuclease</keyword>
<evidence type="ECO:0000313" key="12">
    <source>
        <dbReference type="Proteomes" id="UP001497623"/>
    </source>
</evidence>
<keyword evidence="12" id="KW-1185">Reference proteome</keyword>
<dbReference type="EC" id="2.7.7.49" evidence="1"/>
<dbReference type="CDD" id="cd09274">
    <property type="entry name" value="RNase_HI_RT_Ty3"/>
    <property type="match status" value="1"/>
</dbReference>
<evidence type="ECO:0000256" key="4">
    <source>
        <dbReference type="ARBA" id="ARBA00022722"/>
    </source>
</evidence>
<dbReference type="GO" id="GO:0016787">
    <property type="term" value="F:hydrolase activity"/>
    <property type="evidence" value="ECO:0007669"/>
    <property type="project" value="UniProtKB-KW"/>
</dbReference>
<comment type="caution">
    <text evidence="11">The sequence shown here is derived from an EMBL/GenBank/DDBJ whole genome shotgun (WGS) entry which is preliminary data.</text>
</comment>
<dbReference type="AlphaFoldDB" id="A0AAV2S618"/>
<accession>A0AAV2S618</accession>
<reference evidence="11 12" key="1">
    <citation type="submission" date="2024-05" db="EMBL/GenBank/DDBJ databases">
        <authorList>
            <person name="Wallberg A."/>
        </authorList>
    </citation>
    <scope>NUCLEOTIDE SEQUENCE [LARGE SCALE GENOMIC DNA]</scope>
</reference>
<dbReference type="GO" id="GO:0004519">
    <property type="term" value="F:endonuclease activity"/>
    <property type="evidence" value="ECO:0007669"/>
    <property type="project" value="UniProtKB-KW"/>
</dbReference>
<organism evidence="11 12">
    <name type="scientific">Meganyctiphanes norvegica</name>
    <name type="common">Northern krill</name>
    <name type="synonym">Thysanopoda norvegica</name>
    <dbReference type="NCBI Taxonomy" id="48144"/>
    <lineage>
        <taxon>Eukaryota</taxon>
        <taxon>Metazoa</taxon>
        <taxon>Ecdysozoa</taxon>
        <taxon>Arthropoda</taxon>
        <taxon>Crustacea</taxon>
        <taxon>Multicrustacea</taxon>
        <taxon>Malacostraca</taxon>
        <taxon>Eumalacostraca</taxon>
        <taxon>Eucarida</taxon>
        <taxon>Euphausiacea</taxon>
        <taxon>Euphausiidae</taxon>
        <taxon>Meganyctiphanes</taxon>
    </lineage>
</organism>
<evidence type="ECO:0000313" key="11">
    <source>
        <dbReference type="EMBL" id="CAL4162052.1"/>
    </source>
</evidence>
<dbReference type="InterPro" id="IPR050951">
    <property type="entry name" value="Retrovirus_Pol_polyprotein"/>
</dbReference>
<name>A0AAV2S618_MEGNR</name>
<dbReference type="InterPro" id="IPR000477">
    <property type="entry name" value="RT_dom"/>
</dbReference>
<feature type="region of interest" description="Disordered" evidence="8">
    <location>
        <begin position="287"/>
        <end position="355"/>
    </location>
</feature>
<evidence type="ECO:0000256" key="8">
    <source>
        <dbReference type="SAM" id="MobiDB-lite"/>
    </source>
</evidence>
<evidence type="ECO:0000256" key="1">
    <source>
        <dbReference type="ARBA" id="ARBA00012493"/>
    </source>
</evidence>
<evidence type="ECO:0000259" key="10">
    <source>
        <dbReference type="Pfam" id="PF17917"/>
    </source>
</evidence>
<dbReference type="Proteomes" id="UP001497623">
    <property type="component" value="Unassembled WGS sequence"/>
</dbReference>
<dbReference type="PANTHER" id="PTHR37984">
    <property type="entry name" value="PROTEIN CBG26694"/>
    <property type="match status" value="1"/>
</dbReference>
<dbReference type="FunFam" id="3.30.70.270:FF:000020">
    <property type="entry name" value="Transposon Tf2-6 polyprotein-like Protein"/>
    <property type="match status" value="1"/>
</dbReference>
<evidence type="ECO:0000256" key="6">
    <source>
        <dbReference type="ARBA" id="ARBA00022801"/>
    </source>
</evidence>
<feature type="compositionally biased region" description="Low complexity" evidence="8">
    <location>
        <begin position="320"/>
        <end position="349"/>
    </location>
</feature>
<dbReference type="Gene3D" id="3.10.10.10">
    <property type="entry name" value="HIV Type 1 Reverse Transcriptase, subunit A, domain 1"/>
    <property type="match status" value="1"/>
</dbReference>
<evidence type="ECO:0000256" key="2">
    <source>
        <dbReference type="ARBA" id="ARBA00022679"/>
    </source>
</evidence>
<dbReference type="Gene3D" id="3.30.70.270">
    <property type="match status" value="2"/>
</dbReference>
<dbReference type="Pfam" id="PF00078">
    <property type="entry name" value="RVT_1"/>
    <property type="match status" value="1"/>
</dbReference>
<dbReference type="InterPro" id="IPR043502">
    <property type="entry name" value="DNA/RNA_pol_sf"/>
</dbReference>
<dbReference type="InterPro" id="IPR041373">
    <property type="entry name" value="RT_RNaseH"/>
</dbReference>
<keyword evidence="3" id="KW-0548">Nucleotidyltransferase</keyword>
<evidence type="ECO:0000256" key="7">
    <source>
        <dbReference type="ARBA" id="ARBA00022918"/>
    </source>
</evidence>
<sequence length="1276" mass="141947">MSNLEEIIAKMAERSLEQQGQIAGLIEAIKAMPGVQNPVAVTVQPAVIDPAIARADKVQRLSMSMRKTNRIKEFKGNDSDIRIFIKKFEGELATLKPMVGIADNLTDLEYIPIFRALLSFSVLERVEQVFRKDTGNIKTWGSITIKDLHKLMVEEFGIKHTDVAIVLKQFGPSRLTKSSDMSVQDFYYEWCQNKPEIMKPNTEQEYKNFADLIDRAMFYISLNDTYLQTALSDLKIPNPTIKTYFDEAVMAESRRKCFQDIATSSSNLDSKGGVTISKWDASYLQKQTGKDTTAGKSVRPKGKLNSENSENTHWRNSKWGNKGQKQNSNQNSDQKSNQNATQNATQNANRMPNAKKGRYCTHCKTKTHDTDYCWHVKKGKSKQKHINSLDANNDSQSDQDQNDYDVGKFNALCAVDPKSPVIDSFATKLATHPLATCDSLMTKLNLEGICHLGMEVDTAASHNIISEERFNGLQKQLTKWGREKSKRLSRGVKIRLADGSMADQECPVVQLNVSTDLYKFSKPLALTFLVVKGPNNLVGRHSIARLWPTEFKAFKETTCKNYGISKNAVVHANEIKSTTIDKNKKYLSSNSKNSNYSEDKGGVSNKTAKSGGPAKIIPAKIAREFKAGPLLSQSSPTSPQTPIIPANINARESDVTERPWLERRALPQLPEGEITQEIGEAYCKKLCAVYSEVFDGGKGVFKGAEATMVLKPGGLEQIKKSGVRPVAKCPYGLEDQYEKHLDKLYEDLEIIDGKDLITASQIVPVIETKDGVRVLKRLAINFKSTVNEYLEDIPDVFTTCSDELAKVAGEYRSCVDLQGAYKQVLLTDQLSRKILAVVTPRGYAIPNRLMFGVKTAPAIFNANMRKLMHSCNGRGPIKCAQMVDDVCLSGDTPEEHFANLAEFLYRLYACGLKANLSKCSFYKDEVRFLGKIVDRRGVRLDTSTTDAIIKMPAPRDKSQLRSFLGFLSYVSKHIPDLRSARAPLDYLIKPDIKFIWDINHGEAFTRCKQLAGNSALLTHFDPTKPIVLTTDASPYGVGACLSHKVVINNRTRLLPIAYASASLKDAQRNYAQVDREGLGVFWGINNFRQYLLCSNFELHTDCSALVKIFGPKNNLQGCAAGRLSRWATSLMEYSFTVKHIKGSSNNTADSLSRLPVVTPGTVSAPFPLLQDTSSMDLPLGIKSAAVNKVEAEVVYDVKHLAFNPNSNIAPCTVSQVVGDSSNVAAWDLVPLSIKEVAAATQTCKVTANFIKLSNQVYLTKRTRIYQSFMEYLILFI</sequence>
<keyword evidence="7" id="KW-0695">RNA-directed DNA polymerase</keyword>
<dbReference type="CDD" id="cd01647">
    <property type="entry name" value="RT_LTR"/>
    <property type="match status" value="1"/>
</dbReference>
<protein>
    <recommendedName>
        <fullName evidence="1">RNA-directed DNA polymerase</fullName>
        <ecNumber evidence="1">2.7.7.49</ecNumber>
    </recommendedName>
</protein>
<dbReference type="SUPFAM" id="SSF56672">
    <property type="entry name" value="DNA/RNA polymerases"/>
    <property type="match status" value="1"/>
</dbReference>
<proteinExistence type="predicted"/>
<keyword evidence="6" id="KW-0378">Hydrolase</keyword>
<evidence type="ECO:0000256" key="5">
    <source>
        <dbReference type="ARBA" id="ARBA00022759"/>
    </source>
</evidence>
<feature type="domain" description="Reverse transcriptase RNase H-like" evidence="10">
    <location>
        <begin position="1021"/>
        <end position="1133"/>
    </location>
</feature>
<feature type="region of interest" description="Disordered" evidence="8">
    <location>
        <begin position="586"/>
        <end position="611"/>
    </location>
</feature>
<dbReference type="GO" id="GO:0003964">
    <property type="term" value="F:RNA-directed DNA polymerase activity"/>
    <property type="evidence" value="ECO:0007669"/>
    <property type="project" value="UniProtKB-KW"/>
</dbReference>
<keyword evidence="5" id="KW-0255">Endonuclease</keyword>
<dbReference type="InterPro" id="IPR043128">
    <property type="entry name" value="Rev_trsase/Diguanyl_cyclase"/>
</dbReference>